<reference evidence="3 4" key="1">
    <citation type="submission" date="2017-05" db="EMBL/GenBank/DDBJ databases">
        <title>Draft genome sequence of Elsinoe australis.</title>
        <authorList>
            <person name="Cheng Q."/>
        </authorList>
    </citation>
    <scope>NUCLEOTIDE SEQUENCE [LARGE SCALE GENOMIC DNA]</scope>
    <source>
        <strain evidence="3 4">NL1</strain>
    </source>
</reference>
<dbReference type="AlphaFoldDB" id="A0A2P8AK19"/>
<dbReference type="OrthoDB" id="3945831at2759"/>
<dbReference type="STRING" id="40998.A0A2P8AK19"/>
<evidence type="ECO:0000313" key="4">
    <source>
        <dbReference type="Proteomes" id="UP000243723"/>
    </source>
</evidence>
<feature type="domain" description="BRCT" evidence="2">
    <location>
        <begin position="441"/>
        <end position="526"/>
    </location>
</feature>
<feature type="region of interest" description="Disordered" evidence="1">
    <location>
        <begin position="193"/>
        <end position="434"/>
    </location>
</feature>
<dbReference type="Gene3D" id="3.40.50.10190">
    <property type="entry name" value="BRCT domain"/>
    <property type="match status" value="2"/>
</dbReference>
<proteinExistence type="predicted"/>
<evidence type="ECO:0000313" key="3">
    <source>
        <dbReference type="EMBL" id="PSK60815.1"/>
    </source>
</evidence>
<name>A0A2P8AK19_9PEZI</name>
<feature type="region of interest" description="Disordered" evidence="1">
    <location>
        <begin position="130"/>
        <end position="166"/>
    </location>
</feature>
<feature type="compositionally biased region" description="Polar residues" evidence="1">
    <location>
        <begin position="419"/>
        <end position="428"/>
    </location>
</feature>
<evidence type="ECO:0000259" key="2">
    <source>
        <dbReference type="PROSITE" id="PS50172"/>
    </source>
</evidence>
<evidence type="ECO:0000256" key="1">
    <source>
        <dbReference type="SAM" id="MobiDB-lite"/>
    </source>
</evidence>
<dbReference type="SUPFAM" id="SSF52113">
    <property type="entry name" value="BRCT domain"/>
    <property type="match status" value="1"/>
</dbReference>
<organism evidence="3 4">
    <name type="scientific">Elsinoe australis</name>
    <dbReference type="NCBI Taxonomy" id="40998"/>
    <lineage>
        <taxon>Eukaryota</taxon>
        <taxon>Fungi</taxon>
        <taxon>Dikarya</taxon>
        <taxon>Ascomycota</taxon>
        <taxon>Pezizomycotina</taxon>
        <taxon>Dothideomycetes</taxon>
        <taxon>Dothideomycetidae</taxon>
        <taxon>Myriangiales</taxon>
        <taxon>Elsinoaceae</taxon>
        <taxon>Elsinoe</taxon>
    </lineage>
</organism>
<dbReference type="InterPro" id="IPR036420">
    <property type="entry name" value="BRCT_dom_sf"/>
</dbReference>
<protein>
    <recommendedName>
        <fullName evidence="2">BRCT domain-containing protein</fullName>
    </recommendedName>
</protein>
<feature type="compositionally biased region" description="Basic and acidic residues" evidence="1">
    <location>
        <begin position="385"/>
        <end position="394"/>
    </location>
</feature>
<feature type="compositionally biased region" description="Basic and acidic residues" evidence="1">
    <location>
        <begin position="358"/>
        <end position="369"/>
    </location>
</feature>
<accession>A0A2P8AK19</accession>
<feature type="compositionally biased region" description="Polar residues" evidence="1">
    <location>
        <begin position="230"/>
        <end position="248"/>
    </location>
</feature>
<sequence length="655" mass="70419">MATWLLTLSGVAASQSIDQPLAVPDGKKVRIVRDREDKYILSIGLDEKQDSRECIGRLVIDHGYAIFDTSKQDVLLRPQSLTGAPPGPVAFSASTPAKATFAFLRPGDVIDFGLTSLTLAMAIEPQVEVRSSAPNGSPHPVLETVPASAPLGNDANDDDENTDDDLDNTTIVQDAKVTLAHSPESQAVIYSTAQSAPQVVQETPRAPRTNDLPPAPLDDTSNELDEDETSTPTATNGLQGEPTTNGDANHNDMIIPLSKKTPPLKRNYGRNGAKRKAEALDSGSEEAEVARGPDEEPPMKKPKHSKQKSAAPATRKGQRSCTSEMAVEVPVYEDEAQKPERLESKKDRSSRGKPTKKLKQEVVDEEKSKSPTGSSSEVIDSVPSGRKDRSRGKVSDSLGSPGPMASIPKSKKESKKSKTPNSLASPSTADLVPKNLYDGEAPNVIFSGSKVLDIPANKKFLTDQGAEVTDEVQSKGTTILCVPSGELKTTTKVLTALVLNQDIVSDKWVIESRKAKHLLDPKEFLIKETVSSKGNDRSKLFAGRNVAFTQAVVSFYKASGFSDVSAILRAAGANEVAKKAIRDLKDDSNDIIVGLEKDDPNAAALLQKGLRVFKKDLIAKSIMEATLLLDDKDLQLALPEKTDKVAGEKKRGRRG</sequence>
<comment type="caution">
    <text evidence="3">The sequence shown here is derived from an EMBL/GenBank/DDBJ whole genome shotgun (WGS) entry which is preliminary data.</text>
</comment>
<dbReference type="InterPro" id="IPR001357">
    <property type="entry name" value="BRCT_dom"/>
</dbReference>
<keyword evidence="4" id="KW-1185">Reference proteome</keyword>
<dbReference type="Pfam" id="PF00533">
    <property type="entry name" value="BRCT"/>
    <property type="match status" value="1"/>
</dbReference>
<gene>
    <name evidence="3" type="ORF">B9Z65_965</name>
</gene>
<feature type="compositionally biased region" description="Basic and acidic residues" evidence="1">
    <location>
        <begin position="288"/>
        <end position="299"/>
    </location>
</feature>
<dbReference type="CDD" id="cd17744">
    <property type="entry name" value="BRCT_MDC1_rpt1"/>
    <property type="match status" value="1"/>
</dbReference>
<dbReference type="PROSITE" id="PS50172">
    <property type="entry name" value="BRCT"/>
    <property type="match status" value="1"/>
</dbReference>
<feature type="compositionally biased region" description="Acidic residues" evidence="1">
    <location>
        <begin position="155"/>
        <end position="166"/>
    </location>
</feature>
<dbReference type="Proteomes" id="UP000243723">
    <property type="component" value="Unassembled WGS sequence"/>
</dbReference>
<dbReference type="EMBL" id="NHZQ01000003">
    <property type="protein sequence ID" value="PSK60815.1"/>
    <property type="molecule type" value="Genomic_DNA"/>
</dbReference>
<feature type="compositionally biased region" description="Acidic residues" evidence="1">
    <location>
        <begin position="220"/>
        <end position="229"/>
    </location>
</feature>
<feature type="compositionally biased region" description="Basic and acidic residues" evidence="1">
    <location>
        <begin position="335"/>
        <end position="350"/>
    </location>
</feature>